<dbReference type="InterPro" id="IPR010099">
    <property type="entry name" value="SDR39U1"/>
</dbReference>
<dbReference type="NCBIfam" id="TIGR01777">
    <property type="entry name" value="yfcH"/>
    <property type="match status" value="1"/>
</dbReference>
<dbReference type="RefSeq" id="WP_146857825.1">
    <property type="nucleotide sequence ID" value="NZ_BKAU01000001.1"/>
</dbReference>
<protein>
    <submittedName>
        <fullName evidence="4">NAD-dependent epimerase</fullName>
    </submittedName>
</protein>
<comment type="similarity">
    <text evidence="1">Belongs to the NAD(P)-dependent epimerase/dehydratase family. SDR39U1 subfamily.</text>
</comment>
<evidence type="ECO:0000259" key="3">
    <source>
        <dbReference type="Pfam" id="PF08338"/>
    </source>
</evidence>
<dbReference type="CDD" id="cd05242">
    <property type="entry name" value="SDR_a8"/>
    <property type="match status" value="1"/>
</dbReference>
<accession>A0A512RF53</accession>
<dbReference type="InterPro" id="IPR013549">
    <property type="entry name" value="DUF1731"/>
</dbReference>
<dbReference type="InterPro" id="IPR036291">
    <property type="entry name" value="NAD(P)-bd_dom_sf"/>
</dbReference>
<proteinExistence type="inferred from homology"/>
<dbReference type="Pfam" id="PF01370">
    <property type="entry name" value="Epimerase"/>
    <property type="match status" value="1"/>
</dbReference>
<dbReference type="Pfam" id="PF08338">
    <property type="entry name" value="DUF1731"/>
    <property type="match status" value="1"/>
</dbReference>
<gene>
    <name evidence="4" type="ORF">CCY01nite_06070</name>
</gene>
<dbReference type="Proteomes" id="UP000321436">
    <property type="component" value="Unassembled WGS sequence"/>
</dbReference>
<evidence type="ECO:0000259" key="2">
    <source>
        <dbReference type="Pfam" id="PF01370"/>
    </source>
</evidence>
<dbReference type="PANTHER" id="PTHR11092">
    <property type="entry name" value="SUGAR NUCLEOTIDE EPIMERASE RELATED"/>
    <property type="match status" value="1"/>
</dbReference>
<dbReference type="Gene3D" id="3.40.50.720">
    <property type="entry name" value="NAD(P)-binding Rossmann-like Domain"/>
    <property type="match status" value="1"/>
</dbReference>
<dbReference type="PANTHER" id="PTHR11092:SF0">
    <property type="entry name" value="EPIMERASE FAMILY PROTEIN SDR39U1"/>
    <property type="match status" value="1"/>
</dbReference>
<evidence type="ECO:0000313" key="4">
    <source>
        <dbReference type="EMBL" id="GEP94347.1"/>
    </source>
</evidence>
<keyword evidence="5" id="KW-1185">Reference proteome</keyword>
<feature type="domain" description="DUF1731" evidence="3">
    <location>
        <begin position="255"/>
        <end position="302"/>
    </location>
</feature>
<dbReference type="InterPro" id="IPR001509">
    <property type="entry name" value="Epimerase_deHydtase"/>
</dbReference>
<evidence type="ECO:0000256" key="1">
    <source>
        <dbReference type="ARBA" id="ARBA00009353"/>
    </source>
</evidence>
<dbReference type="OrthoDB" id="9801773at2"/>
<reference evidence="4 5" key="1">
    <citation type="submission" date="2019-07" db="EMBL/GenBank/DDBJ databases">
        <title>Whole genome shotgun sequence of Chitinophaga cymbidii NBRC 109752.</title>
        <authorList>
            <person name="Hosoyama A."/>
            <person name="Uohara A."/>
            <person name="Ohji S."/>
            <person name="Ichikawa N."/>
        </authorList>
    </citation>
    <scope>NUCLEOTIDE SEQUENCE [LARGE SCALE GENOMIC DNA]</scope>
    <source>
        <strain evidence="4 5">NBRC 109752</strain>
    </source>
</reference>
<dbReference type="EMBL" id="BKAU01000001">
    <property type="protein sequence ID" value="GEP94347.1"/>
    <property type="molecule type" value="Genomic_DNA"/>
</dbReference>
<name>A0A512RF53_9BACT</name>
<comment type="caution">
    <text evidence="4">The sequence shown here is derived from an EMBL/GenBank/DDBJ whole genome shotgun (WGS) entry which is preliminary data.</text>
</comment>
<sequence length="314" mass="35182">MKNKTIVIAGGTGFIGEGLIDYFSENNQLIILSRQPQTDRPNVTYRYWDGRSLGEWAASLEGADLLINLAGKSVNCRYTEANKAAIFASRTNSTAILGEAVRQAKNPPALWINSASATIYRHAEDRPMDEANGEMENDFSVQVCKKWEKTFNDITLPHTRKIVLRIAVTLGKQGGVMTPYLNLVKFGLGGHQGSGRQMFSWVHIEDVARMMEWLYEHPECSGTYNCSAPNPVTNKIFMQTLRKAAGHAFGLPAFEWMLQIGAALIGTETELLLKSRWVLPARITQAGFTFRYPHLQGAFENIIGALPRRRYHLF</sequence>
<dbReference type="SUPFAM" id="SSF51735">
    <property type="entry name" value="NAD(P)-binding Rossmann-fold domains"/>
    <property type="match status" value="1"/>
</dbReference>
<evidence type="ECO:0000313" key="5">
    <source>
        <dbReference type="Proteomes" id="UP000321436"/>
    </source>
</evidence>
<organism evidence="4 5">
    <name type="scientific">Chitinophaga cymbidii</name>
    <dbReference type="NCBI Taxonomy" id="1096750"/>
    <lineage>
        <taxon>Bacteria</taxon>
        <taxon>Pseudomonadati</taxon>
        <taxon>Bacteroidota</taxon>
        <taxon>Chitinophagia</taxon>
        <taxon>Chitinophagales</taxon>
        <taxon>Chitinophagaceae</taxon>
        <taxon>Chitinophaga</taxon>
    </lineage>
</organism>
<dbReference type="AlphaFoldDB" id="A0A512RF53"/>
<feature type="domain" description="NAD-dependent epimerase/dehydratase" evidence="2">
    <location>
        <begin position="6"/>
        <end position="131"/>
    </location>
</feature>